<dbReference type="InterPro" id="IPR055247">
    <property type="entry name" value="InsJ-like_HTH"/>
</dbReference>
<evidence type="ECO:0000313" key="3">
    <source>
        <dbReference type="EMBL" id="CRY95064.1"/>
    </source>
</evidence>
<evidence type="ECO:0000259" key="2">
    <source>
        <dbReference type="Pfam" id="PF13518"/>
    </source>
</evidence>
<protein>
    <recommendedName>
        <fullName evidence="2">Insertion element IS150 protein InsJ-like helix-turn-helix domain-containing protein</fullName>
    </recommendedName>
</protein>
<dbReference type="EMBL" id="LN853102">
    <property type="protein sequence ID" value="CRY95064.1"/>
    <property type="molecule type" value="Genomic_DNA"/>
</dbReference>
<sequence length="122" mass="14411">MIEYKTQKKERYYSEVIRLYTELGYSIGHISRIFPLSYGTVKRWLSIFAEECKEDESAMKKKSSTTQNHMDTNEEIKALKAQITRLEKDLDNARIKAELYNEMINVAEQHFNIRIRKKSGAK</sequence>
<reference evidence="3" key="2">
    <citation type="submission" date="2015-07" db="EMBL/GenBank/DDBJ databases">
        <title>Plasmids, circular viruses and viroids from rat gut.</title>
        <authorList>
            <person name="Jorgensen T.J."/>
            <person name="Hansen M.A."/>
            <person name="Xu Z."/>
            <person name="Tabak M.A."/>
            <person name="Sorensen S.J."/>
            <person name="Hansen L.H."/>
        </authorList>
    </citation>
    <scope>NUCLEOTIDE SEQUENCE</scope>
    <source>
        <strain evidence="3">RGRH0460</strain>
    </source>
</reference>
<keyword evidence="1" id="KW-0175">Coiled coil</keyword>
<name>A0A0H5Q0X8_9ZZZZ</name>
<dbReference type="AlphaFoldDB" id="A0A0H5Q0X8"/>
<proteinExistence type="predicted"/>
<evidence type="ECO:0000256" key="1">
    <source>
        <dbReference type="SAM" id="Coils"/>
    </source>
</evidence>
<dbReference type="SUPFAM" id="SSF46689">
    <property type="entry name" value="Homeodomain-like"/>
    <property type="match status" value="1"/>
</dbReference>
<dbReference type="Pfam" id="PF13518">
    <property type="entry name" value="HTH_28"/>
    <property type="match status" value="1"/>
</dbReference>
<feature type="domain" description="Insertion element IS150 protein InsJ-like helix-turn-helix" evidence="2">
    <location>
        <begin position="15"/>
        <end position="53"/>
    </location>
</feature>
<feature type="coiled-coil region" evidence="1">
    <location>
        <begin position="69"/>
        <end position="110"/>
    </location>
</feature>
<reference evidence="3" key="1">
    <citation type="submission" date="2015-06" db="EMBL/GenBank/DDBJ databases">
        <authorList>
            <person name="Joergensen T."/>
        </authorList>
    </citation>
    <scope>NUCLEOTIDE SEQUENCE</scope>
    <source>
        <strain evidence="3">RGRH0460</strain>
    </source>
</reference>
<organism evidence="3">
    <name type="scientific">uncultured prokaryote</name>
    <dbReference type="NCBI Taxonomy" id="198431"/>
    <lineage>
        <taxon>unclassified sequences</taxon>
        <taxon>environmental samples</taxon>
    </lineage>
</organism>
<dbReference type="InterPro" id="IPR009057">
    <property type="entry name" value="Homeodomain-like_sf"/>
</dbReference>
<accession>A0A0H5Q0X8</accession>